<feature type="binding site" evidence="12">
    <location>
        <position position="158"/>
    </location>
    <ligand>
        <name>thiamine diphosphate</name>
        <dbReference type="ChEBI" id="CHEBI:58937"/>
    </ligand>
</feature>
<dbReference type="InterPro" id="IPR055152">
    <property type="entry name" value="Transketolase-like_C_2"/>
</dbReference>
<feature type="binding site" evidence="13">
    <location>
        <position position="189"/>
    </location>
    <ligand>
        <name>Mg(2+)</name>
        <dbReference type="ChEBI" id="CHEBI:18420"/>
    </ligand>
</feature>
<feature type="binding site" evidence="12">
    <location>
        <position position="68"/>
    </location>
    <ligand>
        <name>thiamine diphosphate</name>
        <dbReference type="ChEBI" id="CHEBI:58937"/>
    </ligand>
</feature>
<name>A0A167JU95_PHYB8</name>
<dbReference type="Gene3D" id="3.40.50.920">
    <property type="match status" value="1"/>
</dbReference>
<evidence type="ECO:0000256" key="8">
    <source>
        <dbReference type="ARBA" id="ARBA00023052"/>
    </source>
</evidence>
<sequence>MPRDINDLCIDTIRVLSADVVAKAKSGHPGAPMGCAPMAHALFKDFINVNPKHSHWPNRDRFLLSNGHACALQYILLHFLGFDLTMNDLKDFRMVGSRTPGHPERGHTDGVEVTTGPLGQGIANAVGLAIAETHMAATYNKPNYPIVDHFTYVILGDGCLQEGVQSEACSLAGHLQLGKLIALYDDNQITIDGDTAVSFTENVLQRFESYGWHTLTVTDGDHNINSIKQAIEEAKKVTDKPTLIKIRTTIGFGSEFQGEEKVHGSPLSADDIIQLKKKFGFNPDEKFVVPQEVYDFYHNIAHRGAKAQEQWNSLFDKYADEYPKEAQDFKRRMEGKLPEGWKDALPRYTPEDSPMATRKLSEALLNKIADVIPELMGGSADLTGSNNTRWKTAVDFQAPSTQLGDYSGRYIRYGVREHGMNAIMNGMAAYQGIIPFGGTFLNFLTYGWGAARLSALAKLRVIYVMTHDSIGLGEDGPTHQPIETLALTRATPQMLTFRPADGNEVSGAYLIAIDRNDYPSVIALTRQNLPQLKGSSVEAVQKGGYVLQSSAPKGTKPDVIVLGTGSEVPIALAATELLQKRGITTSLVSMPCTELFDEQPLEYRQSVLLKGVPVVSVEALSTFGWQKYSHAQVGMTTFGSSGPYEEVYKHFKITPEHVAEVAEDAIKYFKGHGFVPELFPQFAPCT</sequence>
<feature type="binding site" evidence="11">
    <location>
        <position position="28"/>
    </location>
    <ligand>
        <name>substrate</name>
    </ligand>
</feature>
<dbReference type="GO" id="GO:0004802">
    <property type="term" value="F:transketolase activity"/>
    <property type="evidence" value="ECO:0007669"/>
    <property type="project" value="UniProtKB-EC"/>
</dbReference>
<evidence type="ECO:0000256" key="2">
    <source>
        <dbReference type="ARBA" id="ARBA00007131"/>
    </source>
</evidence>
<comment type="catalytic activity">
    <reaction evidence="9 15">
        <text>D-sedoheptulose 7-phosphate + D-glyceraldehyde 3-phosphate = aldehydo-D-ribose 5-phosphate + D-xylulose 5-phosphate</text>
        <dbReference type="Rhea" id="RHEA:10508"/>
        <dbReference type="ChEBI" id="CHEBI:57483"/>
        <dbReference type="ChEBI" id="CHEBI:57737"/>
        <dbReference type="ChEBI" id="CHEBI:58273"/>
        <dbReference type="ChEBI" id="CHEBI:59776"/>
        <dbReference type="EC" id="2.2.1.1"/>
    </reaction>
</comment>
<dbReference type="InterPro" id="IPR005475">
    <property type="entry name" value="Transketolase-like_Pyr-bd"/>
</dbReference>
<dbReference type="Gene3D" id="3.40.50.970">
    <property type="match status" value="2"/>
</dbReference>
<dbReference type="FunCoup" id="A0A167JU95">
    <property type="interactions" value="487"/>
</dbReference>
<evidence type="ECO:0000256" key="1">
    <source>
        <dbReference type="ARBA" id="ARBA00001941"/>
    </source>
</evidence>
<gene>
    <name evidence="17" type="ORF">PHYBLDRAFT_175015</name>
</gene>
<dbReference type="PANTHER" id="PTHR43522:SF2">
    <property type="entry name" value="TRANSKETOLASE 1-RELATED"/>
    <property type="match status" value="1"/>
</dbReference>
<evidence type="ECO:0000256" key="15">
    <source>
        <dbReference type="RuleBase" id="RU004996"/>
    </source>
</evidence>
<keyword evidence="6 13" id="KW-0479">Metal-binding</keyword>
<evidence type="ECO:0000256" key="13">
    <source>
        <dbReference type="PIRSR" id="PIRSR605478-4"/>
    </source>
</evidence>
<feature type="site" description="Important for catalytic activity" evidence="14">
    <location>
        <position position="28"/>
    </location>
</feature>
<dbReference type="Pfam" id="PF02779">
    <property type="entry name" value="Transket_pyr"/>
    <property type="match status" value="1"/>
</dbReference>
<comment type="function">
    <text evidence="15">Catalyzes the transfer of a two-carbon ketol group from a ketose donor to an aldose acceptor, via a covalent intermediate with the cofactor thiamine pyrophosphate.</text>
</comment>
<comment type="subunit">
    <text evidence="3 15">Homodimer.</text>
</comment>
<evidence type="ECO:0000313" key="17">
    <source>
        <dbReference type="EMBL" id="OAD66719.1"/>
    </source>
</evidence>
<dbReference type="InterPro" id="IPR029061">
    <property type="entry name" value="THDP-binding"/>
</dbReference>
<evidence type="ECO:0000256" key="9">
    <source>
        <dbReference type="ARBA" id="ARBA00049473"/>
    </source>
</evidence>
<dbReference type="GO" id="GO:0005634">
    <property type="term" value="C:nucleus"/>
    <property type="evidence" value="ECO:0007669"/>
    <property type="project" value="TreeGrafter"/>
</dbReference>
<dbReference type="EMBL" id="KV441001">
    <property type="protein sequence ID" value="OAD66719.1"/>
    <property type="molecule type" value="Genomic_DNA"/>
</dbReference>
<feature type="binding site" evidence="11">
    <location>
        <position position="479"/>
    </location>
    <ligand>
        <name>substrate</name>
    </ligand>
</feature>
<dbReference type="InterPro" id="IPR005478">
    <property type="entry name" value="Transketolase_bac-like"/>
</dbReference>
<evidence type="ECO:0000256" key="7">
    <source>
        <dbReference type="ARBA" id="ARBA00022842"/>
    </source>
</evidence>
<feature type="binding site" evidence="12">
    <location>
        <position position="187"/>
    </location>
    <ligand>
        <name>thiamine diphosphate</name>
        <dbReference type="ChEBI" id="CHEBI:58937"/>
    </ligand>
</feature>
<comment type="similarity">
    <text evidence="2 15">Belongs to the transketolase family.</text>
</comment>
<reference evidence="18" key="1">
    <citation type="submission" date="2015-06" db="EMBL/GenBank/DDBJ databases">
        <title>Expansion of signal transduction pathways in fungi by whole-genome duplication.</title>
        <authorList>
            <consortium name="DOE Joint Genome Institute"/>
            <person name="Corrochano L.M."/>
            <person name="Kuo A."/>
            <person name="Marcet-Houben M."/>
            <person name="Polaino S."/>
            <person name="Salamov A."/>
            <person name="Villalobos J.M."/>
            <person name="Alvarez M.I."/>
            <person name="Avalos J."/>
            <person name="Benito E.P."/>
            <person name="Benoit I."/>
            <person name="Burger G."/>
            <person name="Camino L.P."/>
            <person name="Canovas D."/>
            <person name="Cerda-Olmedo E."/>
            <person name="Cheng J.-F."/>
            <person name="Dominguez A."/>
            <person name="Elias M."/>
            <person name="Eslava A.P."/>
            <person name="Glaser F."/>
            <person name="Grimwood J."/>
            <person name="Gutierrez G."/>
            <person name="Heitman J."/>
            <person name="Henrissat B."/>
            <person name="Iturriaga E.A."/>
            <person name="Lang B.F."/>
            <person name="Lavin J.L."/>
            <person name="Lee S."/>
            <person name="Li W."/>
            <person name="Lindquist E."/>
            <person name="Lopez-Garcia S."/>
            <person name="Luque E.M."/>
            <person name="Marcos A.T."/>
            <person name="Martin J."/>
            <person name="McCluskey K."/>
            <person name="Medina H.R."/>
            <person name="Miralles-Duran A."/>
            <person name="Miyazaki A."/>
            <person name="Munoz-Torres E."/>
            <person name="Oguiza J.A."/>
            <person name="Ohm R."/>
            <person name="Olmedo M."/>
            <person name="Orejas M."/>
            <person name="Ortiz-Castellanos L."/>
            <person name="Pisabarro A.G."/>
            <person name="Rodriguez-Romero J."/>
            <person name="Ruiz-Herrera J."/>
            <person name="Ruiz-Vazquez R."/>
            <person name="Sanz C."/>
            <person name="Schackwitz W."/>
            <person name="Schmutz J."/>
            <person name="Shahriari M."/>
            <person name="Shelest E."/>
            <person name="Silva-Franco F."/>
            <person name="Soanes D."/>
            <person name="Syed K."/>
            <person name="Tagua V.G."/>
            <person name="Talbot N.J."/>
            <person name="Thon M."/>
            <person name="De vries R.P."/>
            <person name="Wiebenga A."/>
            <person name="Yadav J.S."/>
            <person name="Braun E.L."/>
            <person name="Baker S."/>
            <person name="Garre V."/>
            <person name="Horwitz B."/>
            <person name="Torres-Martinez S."/>
            <person name="Idnurm A."/>
            <person name="Herrera-Estrella A."/>
            <person name="Gabaldon T."/>
            <person name="Grigoriev I.V."/>
        </authorList>
    </citation>
    <scope>NUCLEOTIDE SEQUENCE [LARGE SCALE GENOMIC DNA]</scope>
    <source>
        <strain evidence="18">NRRL 1555(-)</strain>
    </source>
</reference>
<dbReference type="InterPro" id="IPR033247">
    <property type="entry name" value="Transketolase_fam"/>
</dbReference>
<feature type="binding site" evidence="12">
    <location>
        <begin position="116"/>
        <end position="118"/>
    </location>
    <ligand>
        <name>thiamine diphosphate</name>
        <dbReference type="ChEBI" id="CHEBI:58937"/>
    </ligand>
</feature>
<evidence type="ECO:0000256" key="12">
    <source>
        <dbReference type="PIRSR" id="PIRSR605478-3"/>
    </source>
</evidence>
<dbReference type="Pfam" id="PF00456">
    <property type="entry name" value="Transketolase_N"/>
    <property type="match status" value="1"/>
</dbReference>
<feature type="binding site" evidence="11">
    <location>
        <position position="526"/>
    </location>
    <ligand>
        <name>substrate</name>
    </ligand>
</feature>
<feature type="binding site" evidence="11">
    <location>
        <position position="385"/>
    </location>
    <ligand>
        <name>substrate</name>
    </ligand>
</feature>
<dbReference type="GO" id="GO:0046872">
    <property type="term" value="F:metal ion binding"/>
    <property type="evidence" value="ECO:0007669"/>
    <property type="project" value="UniProtKB-KW"/>
</dbReference>
<dbReference type="Proteomes" id="UP000077315">
    <property type="component" value="Unassembled WGS sequence"/>
</dbReference>
<dbReference type="CDD" id="cd07033">
    <property type="entry name" value="TPP_PYR_DXS_TK_like"/>
    <property type="match status" value="1"/>
</dbReference>
<dbReference type="GO" id="GO:0006098">
    <property type="term" value="P:pentose-phosphate shunt"/>
    <property type="evidence" value="ECO:0007669"/>
    <property type="project" value="TreeGrafter"/>
</dbReference>
<keyword evidence="7 13" id="KW-0460">Magnesium</keyword>
<feature type="site" description="Important for catalytic activity" evidence="14">
    <location>
        <position position="263"/>
    </location>
</feature>
<protein>
    <recommendedName>
        <fullName evidence="4 15">Transketolase</fullName>
        <ecNumber evidence="4 15">2.2.1.1</ecNumber>
    </recommendedName>
</protein>
<feature type="binding site" evidence="13">
    <location>
        <position position="187"/>
    </location>
    <ligand>
        <name>Mg(2+)</name>
        <dbReference type="ChEBI" id="CHEBI:18420"/>
    </ligand>
</feature>
<evidence type="ECO:0000256" key="10">
    <source>
        <dbReference type="PIRSR" id="PIRSR605478-1"/>
    </source>
</evidence>
<dbReference type="NCBIfam" id="TIGR00232">
    <property type="entry name" value="tktlase_bact"/>
    <property type="match status" value="1"/>
</dbReference>
<accession>A0A167JU95</accession>
<feature type="binding site" evidence="11">
    <location>
        <position position="358"/>
    </location>
    <ligand>
        <name>substrate</name>
    </ligand>
</feature>
<dbReference type="EC" id="2.2.1.1" evidence="4 15"/>
<dbReference type="GO" id="GO:0005829">
    <property type="term" value="C:cytosol"/>
    <property type="evidence" value="ECO:0007669"/>
    <property type="project" value="TreeGrafter"/>
</dbReference>
<dbReference type="SMART" id="SM00861">
    <property type="entry name" value="Transket_pyr"/>
    <property type="match status" value="1"/>
</dbReference>
<dbReference type="VEuPathDB" id="FungiDB:PHYBLDRAFT_175015"/>
<dbReference type="SUPFAM" id="SSF52922">
    <property type="entry name" value="TK C-terminal domain-like"/>
    <property type="match status" value="1"/>
</dbReference>
<evidence type="ECO:0000313" key="18">
    <source>
        <dbReference type="Proteomes" id="UP000077315"/>
    </source>
</evidence>
<feature type="binding site" evidence="11">
    <location>
        <position position="475"/>
    </location>
    <ligand>
        <name>substrate</name>
    </ligand>
</feature>
<dbReference type="InterPro" id="IPR009014">
    <property type="entry name" value="Transketo_C/PFOR_II"/>
</dbReference>
<dbReference type="CDD" id="cd02012">
    <property type="entry name" value="TPP_TK"/>
    <property type="match status" value="1"/>
</dbReference>
<comment type="cofactor">
    <cofactor evidence="1">
        <name>Co(2+)</name>
        <dbReference type="ChEBI" id="CHEBI:48828"/>
    </cofactor>
</comment>
<evidence type="ECO:0000259" key="16">
    <source>
        <dbReference type="SMART" id="SM00861"/>
    </source>
</evidence>
<dbReference type="FunFam" id="3.40.50.970:FF:000004">
    <property type="entry name" value="Transketolase"/>
    <property type="match status" value="1"/>
</dbReference>
<evidence type="ECO:0000256" key="14">
    <source>
        <dbReference type="PIRSR" id="PIRSR605478-5"/>
    </source>
</evidence>
<comment type="cofactor">
    <cofactor evidence="12">
        <name>thiamine diphosphate</name>
        <dbReference type="ChEBI" id="CHEBI:58937"/>
    </cofactor>
    <text evidence="12">Binds 1 thiamine pyrophosphate per subunit. During the reaction, the substrate forms a covalent intermediate with the cofactor.</text>
</comment>
<feature type="active site" description="Proton donor" evidence="10">
    <location>
        <position position="417"/>
    </location>
</feature>
<dbReference type="STRING" id="763407.A0A167JU95"/>
<dbReference type="RefSeq" id="XP_018284759.1">
    <property type="nucleotide sequence ID" value="XM_018437390.1"/>
</dbReference>
<dbReference type="Pfam" id="PF22613">
    <property type="entry name" value="Transketolase_C_1"/>
    <property type="match status" value="1"/>
</dbReference>
<feature type="binding site" evidence="12">
    <location>
        <position position="263"/>
    </location>
    <ligand>
        <name>thiamine diphosphate</name>
        <dbReference type="ChEBI" id="CHEBI:58937"/>
    </ligand>
</feature>
<feature type="domain" description="Transketolase-like pyrimidine-binding" evidence="16">
    <location>
        <begin position="355"/>
        <end position="531"/>
    </location>
</feature>
<dbReference type="PROSITE" id="PS00802">
    <property type="entry name" value="TRANSKETOLASE_2"/>
    <property type="match status" value="1"/>
</dbReference>
<dbReference type="PROSITE" id="PS00801">
    <property type="entry name" value="TRANSKETOLASE_1"/>
    <property type="match status" value="1"/>
</dbReference>
<feature type="binding site" evidence="11">
    <location>
        <position position="467"/>
    </location>
    <ligand>
        <name>substrate</name>
    </ligand>
</feature>
<dbReference type="PANTHER" id="PTHR43522">
    <property type="entry name" value="TRANSKETOLASE"/>
    <property type="match status" value="1"/>
</dbReference>
<dbReference type="InterPro" id="IPR049557">
    <property type="entry name" value="Transketolase_CS"/>
</dbReference>
<proteinExistence type="inferred from homology"/>
<dbReference type="GeneID" id="28998296"/>
<keyword evidence="15" id="KW-0106">Calcium</keyword>
<comment type="cofactor">
    <cofactor evidence="13">
        <name>Mg(2+)</name>
        <dbReference type="ChEBI" id="CHEBI:18420"/>
    </cofactor>
    <text evidence="13">Binds 1 Mg(2+) ion per subunit. Can also utilize other divalent metal cations, such as Ca(2+), Mn(2+) and Co(2+).</text>
</comment>
<feature type="binding site" evidence="13">
    <location>
        <position position="157"/>
    </location>
    <ligand>
        <name>Mg(2+)</name>
        <dbReference type="ChEBI" id="CHEBI:18420"/>
    </ligand>
</feature>
<dbReference type="FunFam" id="3.40.50.970:FF:000003">
    <property type="entry name" value="Transketolase"/>
    <property type="match status" value="1"/>
</dbReference>
<evidence type="ECO:0000256" key="5">
    <source>
        <dbReference type="ARBA" id="ARBA00022679"/>
    </source>
</evidence>
<dbReference type="SUPFAM" id="SSF52518">
    <property type="entry name" value="Thiamin diphosphate-binding fold (THDP-binding)"/>
    <property type="match status" value="2"/>
</dbReference>
<evidence type="ECO:0000256" key="6">
    <source>
        <dbReference type="ARBA" id="ARBA00022723"/>
    </source>
</evidence>
<dbReference type="InterPro" id="IPR005474">
    <property type="entry name" value="Transketolase_N"/>
</dbReference>
<evidence type="ECO:0000256" key="3">
    <source>
        <dbReference type="ARBA" id="ARBA00011738"/>
    </source>
</evidence>
<comment type="cofactor">
    <cofactor evidence="15">
        <name>Mg(2+)</name>
        <dbReference type="ChEBI" id="CHEBI:18420"/>
    </cofactor>
    <cofactor evidence="15">
        <name>Ca(2+)</name>
        <dbReference type="ChEBI" id="CHEBI:29108"/>
    </cofactor>
    <cofactor evidence="15">
        <name>Mn(2+)</name>
        <dbReference type="ChEBI" id="CHEBI:29035"/>
    </cofactor>
    <cofactor evidence="15">
        <name>Co(2+)</name>
        <dbReference type="ChEBI" id="CHEBI:48828"/>
    </cofactor>
    <text evidence="15">Binds 1 Mg(2+) ion per subunit. Can also utilize other divalent metal cations, such as Ca(2+), Mn(2+) and Co(2+).</text>
</comment>
<dbReference type="InParanoid" id="A0A167JU95"/>
<evidence type="ECO:0000256" key="4">
    <source>
        <dbReference type="ARBA" id="ARBA00013152"/>
    </source>
</evidence>
<feature type="binding site" evidence="11">
    <location>
        <position position="263"/>
    </location>
    <ligand>
        <name>substrate</name>
    </ligand>
</feature>
<evidence type="ECO:0000256" key="11">
    <source>
        <dbReference type="PIRSR" id="PIRSR605478-2"/>
    </source>
</evidence>
<organism evidence="17 18">
    <name type="scientific">Phycomyces blakesleeanus (strain ATCC 8743b / DSM 1359 / FGSC 10004 / NBRC 33097 / NRRL 1555)</name>
    <dbReference type="NCBI Taxonomy" id="763407"/>
    <lineage>
        <taxon>Eukaryota</taxon>
        <taxon>Fungi</taxon>
        <taxon>Fungi incertae sedis</taxon>
        <taxon>Mucoromycota</taxon>
        <taxon>Mucoromycotina</taxon>
        <taxon>Mucoromycetes</taxon>
        <taxon>Mucorales</taxon>
        <taxon>Phycomycetaceae</taxon>
        <taxon>Phycomyces</taxon>
    </lineage>
</organism>
<keyword evidence="18" id="KW-1185">Reference proteome</keyword>
<feature type="binding site" evidence="12">
    <location>
        <position position="443"/>
    </location>
    <ligand>
        <name>thiamine diphosphate</name>
        <dbReference type="ChEBI" id="CHEBI:58937"/>
    </ligand>
</feature>
<dbReference type="InterPro" id="IPR020826">
    <property type="entry name" value="Transketolase_BS"/>
</dbReference>
<keyword evidence="5 15" id="KW-0808">Transferase</keyword>
<keyword evidence="8 12" id="KW-0786">Thiamine pyrophosphate</keyword>
<dbReference type="FunFam" id="3.40.50.920:FF:000003">
    <property type="entry name" value="Transketolase"/>
    <property type="match status" value="1"/>
</dbReference>
<dbReference type="AlphaFoldDB" id="A0A167JU95"/>
<dbReference type="OrthoDB" id="10267175at2759"/>